<evidence type="ECO:0000256" key="4">
    <source>
        <dbReference type="ARBA" id="ARBA00022741"/>
    </source>
</evidence>
<evidence type="ECO:0000256" key="5">
    <source>
        <dbReference type="ARBA" id="ARBA00022840"/>
    </source>
</evidence>
<name>A0ABR4MKP0_9PEZI</name>
<organism evidence="11 12">
    <name type="scientific">Ceratocystis lukuohia</name>
    <dbReference type="NCBI Taxonomy" id="2019550"/>
    <lineage>
        <taxon>Eukaryota</taxon>
        <taxon>Fungi</taxon>
        <taxon>Dikarya</taxon>
        <taxon>Ascomycota</taxon>
        <taxon>Pezizomycotina</taxon>
        <taxon>Sordariomycetes</taxon>
        <taxon>Hypocreomycetidae</taxon>
        <taxon>Microascales</taxon>
        <taxon>Ceratocystidaceae</taxon>
        <taxon>Ceratocystis</taxon>
    </lineage>
</organism>
<dbReference type="InterPro" id="IPR045864">
    <property type="entry name" value="aa-tRNA-synth_II/BPL/LPL"/>
</dbReference>
<comment type="catalytic activity">
    <reaction evidence="8">
        <text>tRNA(His) + L-histidine + ATP = L-histidyl-tRNA(His) + AMP + diphosphate + H(+)</text>
        <dbReference type="Rhea" id="RHEA:17313"/>
        <dbReference type="Rhea" id="RHEA-COMP:9665"/>
        <dbReference type="Rhea" id="RHEA-COMP:9689"/>
        <dbReference type="ChEBI" id="CHEBI:15378"/>
        <dbReference type="ChEBI" id="CHEBI:30616"/>
        <dbReference type="ChEBI" id="CHEBI:33019"/>
        <dbReference type="ChEBI" id="CHEBI:57595"/>
        <dbReference type="ChEBI" id="CHEBI:78442"/>
        <dbReference type="ChEBI" id="CHEBI:78527"/>
        <dbReference type="ChEBI" id="CHEBI:456215"/>
        <dbReference type="EC" id="6.1.1.21"/>
    </reaction>
</comment>
<evidence type="ECO:0000313" key="11">
    <source>
        <dbReference type="EMBL" id="KAL2888804.1"/>
    </source>
</evidence>
<evidence type="ECO:0000256" key="9">
    <source>
        <dbReference type="SAM" id="MobiDB-lite"/>
    </source>
</evidence>
<dbReference type="EC" id="6.1.1.21" evidence="2"/>
<dbReference type="PROSITE" id="PS50862">
    <property type="entry name" value="AA_TRNA_LIGASE_II"/>
    <property type="match status" value="1"/>
</dbReference>
<dbReference type="Proteomes" id="UP001610728">
    <property type="component" value="Unassembled WGS sequence"/>
</dbReference>
<dbReference type="PANTHER" id="PTHR11476">
    <property type="entry name" value="HISTIDYL-TRNA SYNTHETASE"/>
    <property type="match status" value="1"/>
</dbReference>
<dbReference type="CDD" id="cd00773">
    <property type="entry name" value="HisRS-like_core"/>
    <property type="match status" value="1"/>
</dbReference>
<evidence type="ECO:0000256" key="2">
    <source>
        <dbReference type="ARBA" id="ARBA00012815"/>
    </source>
</evidence>
<dbReference type="InterPro" id="IPR029058">
    <property type="entry name" value="AB_hydrolase_fold"/>
</dbReference>
<dbReference type="PRINTS" id="PR00111">
    <property type="entry name" value="ABHYDROLASE"/>
</dbReference>
<evidence type="ECO:0000256" key="8">
    <source>
        <dbReference type="ARBA" id="ARBA00047639"/>
    </source>
</evidence>
<evidence type="ECO:0000313" key="12">
    <source>
        <dbReference type="Proteomes" id="UP001610728"/>
    </source>
</evidence>
<keyword evidence="5" id="KW-0067">ATP-binding</keyword>
<dbReference type="GeneID" id="98117122"/>
<dbReference type="InterPro" id="IPR022742">
    <property type="entry name" value="Hydrolase_4"/>
</dbReference>
<feature type="region of interest" description="Disordered" evidence="9">
    <location>
        <begin position="768"/>
        <end position="811"/>
    </location>
</feature>
<keyword evidence="6" id="KW-0648">Protein biosynthesis</keyword>
<dbReference type="Gene3D" id="3.30.930.10">
    <property type="entry name" value="Bira Bifunctional Protein, Domain 2"/>
    <property type="match status" value="1"/>
</dbReference>
<dbReference type="InterPro" id="IPR033656">
    <property type="entry name" value="HisRS_anticodon"/>
</dbReference>
<gene>
    <name evidence="11" type="ORF">HOO65_030305</name>
</gene>
<dbReference type="Pfam" id="PF13393">
    <property type="entry name" value="tRNA-synt_His"/>
    <property type="match status" value="1"/>
</dbReference>
<comment type="similarity">
    <text evidence="1">Belongs to the class-II aminoacyl-tRNA synthetase family.</text>
</comment>
<sequence>MSSRILDVADSRSGTVLAIATIALATVAHQILTPKKPRILPSPLKTVLPYLSPEELAKLDYKPDALPGARDVDTPHGSIRVYEWGPEDGPRVMFIHGISTPCIILSKVAQKFVDRGYRVMLFDLFGRGYSDGVGDVPHDVALYITQAMYALTSSPVPWTGAQKLRVVGYSLGGGIAVNFAAVFPELVKSLVLFAPAGMIRPASFGVQRHVFTSGLIPETLLAYLTSLRLQTPISAKKKNNQAIAAEGKADADETESSRVTDSFVDIAAAEIQPVAGEEDTPLEVRMRRYVPWMAKNHIGFVPAFMSCVRSAPIAGQAEAYAKIAKRPKNSTLVLLAKDDEIILEDEFRADTVHIMGGEDHVKIKQLPGGHDFVITQESLVVQTVLDEWEEENFDFMLSLVARLQSARLHRSRLERLVPFLANTWTTTTAITATTTIANASLRSTSVTAYQSRQFFATTPLKSRHDPDNTDTMGAKQKFELKTPKGTRDWFGTDITIRDHIFQTITSVFKKHGGVTLDQPVFELKEILTGKYGEDSKLIYDLKDQGGELCSLRYDLTVPFARFLAMNKDIQNIKRYNLSKVYRRDQPAVTKGRMREFYQCDFDIAGTYDPMLPDSEIIRIITEVFNGLGWTGNYTIKLNHRKILDGIFEVCGVPTEKIRTISSAVDKLDKAPWADVRKEMVEEKGLAEEVADKIGEWVVLKGKQDLLQKLRDTPELAANASMKAGMDDLELLFMYLDAFKCLEPVSFDLSLARGLDYYTGLIFEVVTKESRPEEPTAGEAPARDETKKSKKPKKPLSEDDDRSSDPSVGVGSVAAGGRYDELVGMFSPKSKIPCVGISFGIDRIFSITKARLAAENREVRKTEVDVFVMALGSGLIKERMQVLATLWDAGINAETLWKTKPRLPNQFKAAESNGVPFACILGEDEMAKGQVKVKEMGLRDGHPEKEGVLVSLANLAQEVKARIQRKKDLDDITRQAEGLRVVHGIKGAAPLAATDAAAPVEDETAVSDGAVAAMKEEQAPAAAVEPENKE</sequence>
<dbReference type="SUPFAM" id="SSF52954">
    <property type="entry name" value="Class II aaRS ABD-related"/>
    <property type="match status" value="1"/>
</dbReference>
<dbReference type="EMBL" id="JABSNW010000003">
    <property type="protein sequence ID" value="KAL2888804.1"/>
    <property type="molecule type" value="Genomic_DNA"/>
</dbReference>
<dbReference type="SUPFAM" id="SSF55681">
    <property type="entry name" value="Class II aaRS and biotin synthetases"/>
    <property type="match status" value="1"/>
</dbReference>
<comment type="caution">
    <text evidence="11">The sequence shown here is derived from an EMBL/GenBank/DDBJ whole genome shotgun (WGS) entry which is preliminary data.</text>
</comment>
<dbReference type="CDD" id="cd00859">
    <property type="entry name" value="HisRS_anticodon"/>
    <property type="match status" value="1"/>
</dbReference>
<dbReference type="InterPro" id="IPR006195">
    <property type="entry name" value="aa-tRNA-synth_II"/>
</dbReference>
<dbReference type="Pfam" id="PF12146">
    <property type="entry name" value="Hydrolase_4"/>
    <property type="match status" value="1"/>
</dbReference>
<dbReference type="InterPro" id="IPR036621">
    <property type="entry name" value="Anticodon-bd_dom_sf"/>
</dbReference>
<dbReference type="InterPro" id="IPR004154">
    <property type="entry name" value="Anticodon-bd"/>
</dbReference>
<dbReference type="PANTHER" id="PTHR11476:SF7">
    <property type="entry name" value="HISTIDINE--TRNA LIGASE"/>
    <property type="match status" value="1"/>
</dbReference>
<reference evidence="11 12" key="1">
    <citation type="submission" date="2020-05" db="EMBL/GenBank/DDBJ databases">
        <title>Ceratocystis lukuohia genome.</title>
        <authorList>
            <person name="Harrington T.C."/>
            <person name="Kim K."/>
            <person name="Mayers C.G."/>
        </authorList>
    </citation>
    <scope>NUCLEOTIDE SEQUENCE [LARGE SCALE GENOMIC DNA]</scope>
    <source>
        <strain evidence="11 12">C4212</strain>
    </source>
</reference>
<dbReference type="InterPro" id="IPR000073">
    <property type="entry name" value="AB_hydrolase_1"/>
</dbReference>
<keyword evidence="12" id="KW-1185">Reference proteome</keyword>
<keyword evidence="3" id="KW-0436">Ligase</keyword>
<evidence type="ECO:0000256" key="1">
    <source>
        <dbReference type="ARBA" id="ARBA00008226"/>
    </source>
</evidence>
<evidence type="ECO:0000256" key="6">
    <source>
        <dbReference type="ARBA" id="ARBA00022917"/>
    </source>
</evidence>
<dbReference type="SUPFAM" id="SSF53474">
    <property type="entry name" value="alpha/beta-Hydrolases"/>
    <property type="match status" value="1"/>
</dbReference>
<evidence type="ECO:0000259" key="10">
    <source>
        <dbReference type="PROSITE" id="PS50862"/>
    </source>
</evidence>
<dbReference type="Gene3D" id="3.40.50.1820">
    <property type="entry name" value="alpha/beta hydrolase"/>
    <property type="match status" value="1"/>
</dbReference>
<keyword evidence="4" id="KW-0547">Nucleotide-binding</keyword>
<dbReference type="RefSeq" id="XP_070859984.1">
    <property type="nucleotide sequence ID" value="XM_071001771.1"/>
</dbReference>
<dbReference type="Gene3D" id="3.40.50.800">
    <property type="entry name" value="Anticodon-binding domain"/>
    <property type="match status" value="1"/>
</dbReference>
<evidence type="ECO:0000256" key="3">
    <source>
        <dbReference type="ARBA" id="ARBA00022598"/>
    </source>
</evidence>
<dbReference type="InterPro" id="IPR041715">
    <property type="entry name" value="HisRS-like_core"/>
</dbReference>
<dbReference type="Pfam" id="PF03129">
    <property type="entry name" value="HGTP_anticodon"/>
    <property type="match status" value="1"/>
</dbReference>
<proteinExistence type="inferred from homology"/>
<protein>
    <recommendedName>
        <fullName evidence="2">histidine--tRNA ligase</fullName>
        <ecNumber evidence="2">6.1.1.21</ecNumber>
    </recommendedName>
</protein>
<feature type="domain" description="Aminoacyl-transfer RNA synthetases class-II family profile" evidence="10">
    <location>
        <begin position="485"/>
        <end position="1029"/>
    </location>
</feature>
<evidence type="ECO:0000256" key="7">
    <source>
        <dbReference type="ARBA" id="ARBA00023146"/>
    </source>
</evidence>
<accession>A0ABR4MKP0</accession>
<keyword evidence="7" id="KW-0030">Aminoacyl-tRNA synthetase</keyword>